<name>W9AQE9_MYCCO</name>
<keyword evidence="3" id="KW-1185">Reference proteome</keyword>
<evidence type="ECO:0000256" key="1">
    <source>
        <dbReference type="SAM" id="MobiDB-lite"/>
    </source>
</evidence>
<evidence type="ECO:0000313" key="3">
    <source>
        <dbReference type="Proteomes" id="UP000028870"/>
    </source>
</evidence>
<dbReference type="RefSeq" id="WP_061005895.1">
    <property type="nucleotide sequence ID" value="NZ_CCBB010000001.1"/>
</dbReference>
<dbReference type="EMBL" id="CCBB010000001">
    <property type="protein sequence ID" value="CDO07989.1"/>
    <property type="molecule type" value="Genomic_DNA"/>
</dbReference>
<comment type="caution">
    <text evidence="2">The sequence shown here is derived from an EMBL/GenBank/DDBJ whole genome shotgun (WGS) entry which is preliminary data.</text>
</comment>
<accession>W9AQE9</accession>
<proteinExistence type="predicted"/>
<sequence>MGWSPTHVRDTQWKPPVHPTKQAQALEQDHAAGGREHRVMHGNEGALGRIVLQARNRRLYAELRWQVNKKQHSKYLGEVTAANRAANLAAGWQLAHDQGLTVNEVSAPTS</sequence>
<protein>
    <submittedName>
        <fullName evidence="2">Uncharacterized protein</fullName>
    </submittedName>
</protein>
<dbReference type="AlphaFoldDB" id="W9AQE9"/>
<reference evidence="2" key="2">
    <citation type="submission" date="2014-03" db="EMBL/GenBank/DDBJ databases">
        <authorList>
            <person name="Urmite Genomes"/>
        </authorList>
    </citation>
    <scope>NUCLEOTIDE SEQUENCE</scope>
    <source>
        <strain evidence="2">DSM 44829</strain>
    </source>
</reference>
<reference evidence="2" key="1">
    <citation type="submission" date="2014-03" db="EMBL/GenBank/DDBJ databases">
        <title>Draft Genome Sequence of Mycobacterium cosmeticum DSM 44829.</title>
        <authorList>
            <person name="Croce O."/>
            <person name="Robert C."/>
            <person name="Raoult D."/>
            <person name="Drancourt M."/>
        </authorList>
    </citation>
    <scope>NUCLEOTIDE SEQUENCE [LARGE SCALE GENOMIC DNA]</scope>
    <source>
        <strain evidence="2">DSM 44829</strain>
    </source>
</reference>
<feature type="region of interest" description="Disordered" evidence="1">
    <location>
        <begin position="1"/>
        <end position="32"/>
    </location>
</feature>
<dbReference type="STRING" id="258533.BN977_02806"/>
<dbReference type="Proteomes" id="UP000028870">
    <property type="component" value="Unassembled WGS sequence"/>
</dbReference>
<organism evidence="2 3">
    <name type="scientific">Mycolicibacterium cosmeticum</name>
    <dbReference type="NCBI Taxonomy" id="258533"/>
    <lineage>
        <taxon>Bacteria</taxon>
        <taxon>Bacillati</taxon>
        <taxon>Actinomycetota</taxon>
        <taxon>Actinomycetes</taxon>
        <taxon>Mycobacteriales</taxon>
        <taxon>Mycobacteriaceae</taxon>
        <taxon>Mycolicibacterium</taxon>
    </lineage>
</organism>
<gene>
    <name evidence="2" type="ORF">BN977_02806</name>
</gene>
<evidence type="ECO:0000313" key="2">
    <source>
        <dbReference type="EMBL" id="CDO07989.1"/>
    </source>
</evidence>
<dbReference type="OrthoDB" id="4636544at2"/>